<accession>A0A1B9F7Q2</accession>
<dbReference type="GO" id="GO:0004527">
    <property type="term" value="F:exonuclease activity"/>
    <property type="evidence" value="ECO:0007669"/>
    <property type="project" value="UniProtKB-KW"/>
</dbReference>
<dbReference type="Pfam" id="PF00149">
    <property type="entry name" value="Metallophos"/>
    <property type="match status" value="1"/>
</dbReference>
<reference evidence="2 3" key="1">
    <citation type="submission" date="2016-06" db="EMBL/GenBank/DDBJ databases">
        <title>Respiratory ammonification of nitrate coupled to the oxidation of elemental sulfur in deep-sea autotrophic thermophilic bacteria.</title>
        <authorList>
            <person name="Slobodkina G.B."/>
            <person name="Mardanov A.V."/>
            <person name="Ravin N.V."/>
            <person name="Frolova A.A."/>
            <person name="Viryasiv M.B."/>
            <person name="Chernyh N.A."/>
            <person name="Bonch-Osmolovskaya E.A."/>
            <person name="Slobodkin A.I."/>
        </authorList>
    </citation>
    <scope>NUCLEOTIDE SEQUENCE [LARGE SCALE GENOMIC DNA]</scope>
    <source>
        <strain evidence="2 3">S69</strain>
    </source>
</reference>
<protein>
    <submittedName>
        <fullName evidence="2">Exonuclease SbcD</fullName>
    </submittedName>
</protein>
<dbReference type="PANTHER" id="PTHR30337:SF0">
    <property type="entry name" value="NUCLEASE SBCCD SUBUNIT D"/>
    <property type="match status" value="1"/>
</dbReference>
<name>A0A1B9F7Q2_9BACT</name>
<keyword evidence="2" id="KW-0540">Nuclease</keyword>
<proteinExistence type="predicted"/>
<dbReference type="SUPFAM" id="SSF56300">
    <property type="entry name" value="Metallo-dependent phosphatases"/>
    <property type="match status" value="1"/>
</dbReference>
<evidence type="ECO:0000313" key="2">
    <source>
        <dbReference type="EMBL" id="OCC15969.1"/>
    </source>
</evidence>
<gene>
    <name evidence="2" type="ORF">DBT_0431</name>
</gene>
<dbReference type="AlphaFoldDB" id="A0A1B9F7Q2"/>
<dbReference type="Proteomes" id="UP000093080">
    <property type="component" value="Unassembled WGS sequence"/>
</dbReference>
<keyword evidence="2" id="KW-0378">Hydrolase</keyword>
<keyword evidence="3" id="KW-1185">Reference proteome</keyword>
<dbReference type="InterPro" id="IPR029052">
    <property type="entry name" value="Metallo-depent_PP-like"/>
</dbReference>
<dbReference type="PATRIC" id="fig|1156395.6.peg.436"/>
<dbReference type="OrthoDB" id="9773856at2"/>
<keyword evidence="2" id="KW-0269">Exonuclease</keyword>
<dbReference type="PANTHER" id="PTHR30337">
    <property type="entry name" value="COMPONENT OF ATP-DEPENDENT DSDNA EXONUCLEASE"/>
    <property type="match status" value="1"/>
</dbReference>
<evidence type="ECO:0000259" key="1">
    <source>
        <dbReference type="Pfam" id="PF00149"/>
    </source>
</evidence>
<evidence type="ECO:0000313" key="3">
    <source>
        <dbReference type="Proteomes" id="UP000093080"/>
    </source>
</evidence>
<organism evidence="2 3">
    <name type="scientific">Dissulfuribacter thermophilus</name>
    <dbReference type="NCBI Taxonomy" id="1156395"/>
    <lineage>
        <taxon>Bacteria</taxon>
        <taxon>Pseudomonadati</taxon>
        <taxon>Thermodesulfobacteriota</taxon>
        <taxon>Dissulfuribacteria</taxon>
        <taxon>Dissulfuribacterales</taxon>
        <taxon>Dissulfuribacteraceae</taxon>
        <taxon>Dissulfuribacter</taxon>
    </lineage>
</organism>
<dbReference type="InterPro" id="IPR050535">
    <property type="entry name" value="DNA_Repair-Maintenance_Comp"/>
</dbReference>
<dbReference type="Gene3D" id="3.60.21.10">
    <property type="match status" value="1"/>
</dbReference>
<dbReference type="InterPro" id="IPR004843">
    <property type="entry name" value="Calcineurin-like_PHP"/>
</dbReference>
<dbReference type="EMBL" id="MAGO01000002">
    <property type="protein sequence ID" value="OCC15969.1"/>
    <property type="molecule type" value="Genomic_DNA"/>
</dbReference>
<dbReference type="STRING" id="1156395.DBT_0431"/>
<comment type="caution">
    <text evidence="2">The sequence shown here is derived from an EMBL/GenBank/DDBJ whole genome shotgun (WGS) entry which is preliminary data.</text>
</comment>
<feature type="domain" description="Calcineurin-like phosphoesterase" evidence="1">
    <location>
        <begin position="1"/>
        <end position="51"/>
    </location>
</feature>
<sequence length="52" mass="6006">MRFVHTADWHLGRVFHGVHLTEDQAYVLDRLIEIVQDARPDVVIIAGDVYDC</sequence>